<name>A0A8H7Z640_AJECA</name>
<dbReference type="Proteomes" id="UP000670092">
    <property type="component" value="Unassembled WGS sequence"/>
</dbReference>
<dbReference type="AlphaFoldDB" id="A0A8H7Z640"/>
<sequence>MPILSPNWPAPGFCLGMCLVGRRQLETSGDIWRERTNLGCEAPKSLPRAVGGISGMIDNGHDDDAAGDLNWG</sequence>
<dbReference type="EMBL" id="JAEVHI010000001">
    <property type="protein sequence ID" value="KAG5304824.1"/>
    <property type="molecule type" value="Genomic_DNA"/>
</dbReference>
<evidence type="ECO:0000256" key="1">
    <source>
        <dbReference type="SAM" id="MobiDB-lite"/>
    </source>
</evidence>
<reference evidence="2 3" key="1">
    <citation type="submission" date="2021-01" db="EMBL/GenBank/DDBJ databases">
        <title>Chromosome-level genome assembly of a human fungal pathogen reveals clustering of transcriptionally co-regulated genes.</title>
        <authorList>
            <person name="Voorhies M."/>
            <person name="Cohen S."/>
            <person name="Shea T.P."/>
            <person name="Petrus S."/>
            <person name="Munoz J.F."/>
            <person name="Poplawski S."/>
            <person name="Goldman W.E."/>
            <person name="Michael T."/>
            <person name="Cuomo C.A."/>
            <person name="Sil A."/>
            <person name="Beyhan S."/>
        </authorList>
    </citation>
    <scope>NUCLEOTIDE SEQUENCE [LARGE SCALE GENOMIC DNA]</scope>
    <source>
        <strain evidence="2 3">G184AR</strain>
    </source>
</reference>
<feature type="region of interest" description="Disordered" evidence="1">
    <location>
        <begin position="53"/>
        <end position="72"/>
    </location>
</feature>
<proteinExistence type="predicted"/>
<gene>
    <name evidence="2" type="ORF">I7I52_03297</name>
</gene>
<accession>A0A8H7Z640</accession>
<protein>
    <submittedName>
        <fullName evidence="2">Uncharacterized protein</fullName>
    </submittedName>
</protein>
<organism evidence="2 3">
    <name type="scientific">Ajellomyces capsulatus</name>
    <name type="common">Darling's disease fungus</name>
    <name type="synonym">Histoplasma capsulatum</name>
    <dbReference type="NCBI Taxonomy" id="5037"/>
    <lineage>
        <taxon>Eukaryota</taxon>
        <taxon>Fungi</taxon>
        <taxon>Dikarya</taxon>
        <taxon>Ascomycota</taxon>
        <taxon>Pezizomycotina</taxon>
        <taxon>Eurotiomycetes</taxon>
        <taxon>Eurotiomycetidae</taxon>
        <taxon>Onygenales</taxon>
        <taxon>Ajellomycetaceae</taxon>
        <taxon>Histoplasma</taxon>
    </lineage>
</organism>
<evidence type="ECO:0000313" key="2">
    <source>
        <dbReference type="EMBL" id="KAG5304824.1"/>
    </source>
</evidence>
<dbReference type="VEuPathDB" id="FungiDB:I7I52_03297"/>
<comment type="caution">
    <text evidence="2">The sequence shown here is derived from an EMBL/GenBank/DDBJ whole genome shotgun (WGS) entry which is preliminary data.</text>
</comment>
<evidence type="ECO:0000313" key="3">
    <source>
        <dbReference type="Proteomes" id="UP000670092"/>
    </source>
</evidence>